<comment type="caution">
    <text evidence="1">The sequence shown here is derived from an EMBL/GenBank/DDBJ whole genome shotgun (WGS) entry which is preliminary data.</text>
</comment>
<gene>
    <name evidence="1" type="ORF">GCM10022395_26380</name>
</gene>
<reference evidence="2" key="1">
    <citation type="journal article" date="2019" name="Int. J. Syst. Evol. Microbiol.">
        <title>The Global Catalogue of Microorganisms (GCM) 10K type strain sequencing project: providing services to taxonomists for standard genome sequencing and annotation.</title>
        <authorList>
            <consortium name="The Broad Institute Genomics Platform"/>
            <consortium name="The Broad Institute Genome Sequencing Center for Infectious Disease"/>
            <person name="Wu L."/>
            <person name="Ma J."/>
        </authorList>
    </citation>
    <scope>NUCLEOTIDE SEQUENCE [LARGE SCALE GENOMIC DNA]</scope>
    <source>
        <strain evidence="2">JCM 17111</strain>
    </source>
</reference>
<dbReference type="Proteomes" id="UP001500954">
    <property type="component" value="Unassembled WGS sequence"/>
</dbReference>
<protein>
    <recommendedName>
        <fullName evidence="3">DUF4382 domain-containing protein</fullName>
    </recommendedName>
</protein>
<keyword evidence="2" id="KW-1185">Reference proteome</keyword>
<name>A0ABP6Y6N3_9FLAO</name>
<evidence type="ECO:0000313" key="1">
    <source>
        <dbReference type="EMBL" id="GAA3576213.1"/>
    </source>
</evidence>
<dbReference type="SUPFAM" id="SSF49503">
    <property type="entry name" value="Cupredoxins"/>
    <property type="match status" value="1"/>
</dbReference>
<sequence length="320" mass="34871">MKNRASSLVVLLIFIFLLNCKSDKKGSAEKETSTEQVETAKSIDKLVRVTTKSMEFICSDTISSGWNTFQYQNQSNETHFILIEKYPPGKTIDTMETVVVPIFTKGMDLINAGKPDEGFAAFGALPKWFSEIKFLGGVGLTGPGQTSESTIKLDPGHYILECYVKMPNGKFHSSMGMAKAIFANDSDSGNIPPETNVEITISSTEGINYGNEIKKGKNTFSVYFKDQVVHENFVGHDVNLAKLDGNTNIDALGAWMNWADPKGLITPAPSGVTFLGGVNESPQGHTSYFTVNLTPGTYAFISEVPNASKKGMLKTFTVSE</sequence>
<dbReference type="EMBL" id="BAABCY010000073">
    <property type="protein sequence ID" value="GAA3576213.1"/>
    <property type="molecule type" value="Genomic_DNA"/>
</dbReference>
<evidence type="ECO:0000313" key="2">
    <source>
        <dbReference type="Proteomes" id="UP001500954"/>
    </source>
</evidence>
<dbReference type="RefSeq" id="WP_345006761.1">
    <property type="nucleotide sequence ID" value="NZ_BAABCY010000073.1"/>
</dbReference>
<accession>A0ABP6Y6N3</accession>
<dbReference type="InterPro" id="IPR008972">
    <property type="entry name" value="Cupredoxin"/>
</dbReference>
<proteinExistence type="predicted"/>
<organism evidence="1 2">
    <name type="scientific">Snuella lapsa</name>
    <dbReference type="NCBI Taxonomy" id="870481"/>
    <lineage>
        <taxon>Bacteria</taxon>
        <taxon>Pseudomonadati</taxon>
        <taxon>Bacteroidota</taxon>
        <taxon>Flavobacteriia</taxon>
        <taxon>Flavobacteriales</taxon>
        <taxon>Flavobacteriaceae</taxon>
        <taxon>Snuella</taxon>
    </lineage>
</organism>
<evidence type="ECO:0008006" key="3">
    <source>
        <dbReference type="Google" id="ProtNLM"/>
    </source>
</evidence>